<feature type="domain" description="SMODS-associated and fused to various effectors" evidence="1">
    <location>
        <begin position="315"/>
        <end position="486"/>
    </location>
</feature>
<comment type="caution">
    <text evidence="2">The sequence shown here is derived from an EMBL/GenBank/DDBJ whole genome shotgun (WGS) entry which is preliminary data.</text>
</comment>
<sequence>MEPLPAPSPTSVRITGDHYQWLIAWEGCLALLRENAARSENPVASVGVELDGAGNLDDVVLLRRTPPHTYTQVKYTVDSSTPVNEEYLTKPSKNGGPSVLKKIAKAWQKLTADGMPADLALFTNRAPDPADPLVAVRDSRSQLLMPKAGLQGPRSALGIARTQWAEAADLSEEELRELLSVLRFDLARDQIHVQERLQLLKAVAGLRHDLEAVTCGADWVAKQVRAGHRTLTQDMVKAAVDTLGLRAGPARAVLSIATLKPDPLADDADYAIDWVDRFDGPDDFTKRRPLPPATWAQLQADIEAAPARLPLGTSAISITGSLRLAPTFLTGTAFRMVTGADLAVLQRGQLWSTSDPYDAPQPPTVHEHSLDQGDELAVAIAVATDPTEDVVEYLREQQTPVSKLLVLTPPGGAKDRSIPDSAAANALAIGIRDVVRRATRTTPRIHLFIAGPMGLALLLGHRWNRLRPTVVYEDVRTARTYELAFTVQA</sequence>
<reference evidence="2" key="1">
    <citation type="submission" date="2020-01" db="EMBL/GenBank/DDBJ databases">
        <title>Insect and environment-associated Actinomycetes.</title>
        <authorList>
            <person name="Currrie C."/>
            <person name="Chevrette M."/>
            <person name="Carlson C."/>
            <person name="Stubbendieck R."/>
            <person name="Wendt-Pienkowski E."/>
        </authorList>
    </citation>
    <scope>NUCLEOTIDE SEQUENCE</scope>
    <source>
        <strain evidence="2">SID14436</strain>
    </source>
</reference>
<proteinExistence type="predicted"/>
<evidence type="ECO:0000313" key="2">
    <source>
        <dbReference type="EMBL" id="NEA87474.1"/>
    </source>
</evidence>
<evidence type="ECO:0000259" key="1">
    <source>
        <dbReference type="Pfam" id="PF18145"/>
    </source>
</evidence>
<name>A0A6G3QW82_9ACTN</name>
<accession>A0A6G3QW82</accession>
<gene>
    <name evidence="2" type="ORF">G3I53_15845</name>
</gene>
<dbReference type="AlphaFoldDB" id="A0A6G3QW82"/>
<dbReference type="NCBIfam" id="NF033611">
    <property type="entry name" value="SAVED"/>
    <property type="match status" value="1"/>
</dbReference>
<dbReference type="InterPro" id="IPR040836">
    <property type="entry name" value="SAVED"/>
</dbReference>
<protein>
    <submittedName>
        <fullName evidence="2">SAVED domain-containing protein</fullName>
    </submittedName>
</protein>
<dbReference type="EMBL" id="JAAGMD010000458">
    <property type="protein sequence ID" value="NEA87474.1"/>
    <property type="molecule type" value="Genomic_DNA"/>
</dbReference>
<dbReference type="Pfam" id="PF18145">
    <property type="entry name" value="SAVED"/>
    <property type="match status" value="1"/>
</dbReference>
<organism evidence="2">
    <name type="scientific">Streptomyces sp. SID14436</name>
    <dbReference type="NCBI Taxonomy" id="2706070"/>
    <lineage>
        <taxon>Bacteria</taxon>
        <taxon>Bacillati</taxon>
        <taxon>Actinomycetota</taxon>
        <taxon>Actinomycetes</taxon>
        <taxon>Kitasatosporales</taxon>
        <taxon>Streptomycetaceae</taxon>
        <taxon>Streptomyces</taxon>
    </lineage>
</organism>